<dbReference type="InterPro" id="IPR019606">
    <property type="entry name" value="GerMN"/>
</dbReference>
<dbReference type="Pfam" id="PF25976">
    <property type="entry name" value="LpqB_N"/>
    <property type="match status" value="1"/>
</dbReference>
<organism evidence="3 4">
    <name type="scientific">Nonomuraea jabiensis</name>
    <dbReference type="NCBI Taxonomy" id="882448"/>
    <lineage>
        <taxon>Bacteria</taxon>
        <taxon>Bacillati</taxon>
        <taxon>Actinomycetota</taxon>
        <taxon>Actinomycetes</taxon>
        <taxon>Streptosporangiales</taxon>
        <taxon>Streptosporangiaceae</taxon>
        <taxon>Nonomuraea</taxon>
    </lineage>
</organism>
<dbReference type="EMBL" id="JACHMB010000001">
    <property type="protein sequence ID" value="MBB5777437.1"/>
    <property type="molecule type" value="Genomic_DNA"/>
</dbReference>
<accession>A0A7W9G540</accession>
<dbReference type="PROSITE" id="PS51257">
    <property type="entry name" value="PROKAR_LIPOPROTEIN"/>
    <property type="match status" value="1"/>
</dbReference>
<evidence type="ECO:0000313" key="4">
    <source>
        <dbReference type="Proteomes" id="UP000579153"/>
    </source>
</evidence>
<dbReference type="RefSeq" id="WP_185070997.1">
    <property type="nucleotide sequence ID" value="NZ_JACHMB010000001.1"/>
</dbReference>
<dbReference type="Pfam" id="PF10647">
    <property type="entry name" value="Gmad1"/>
    <property type="match status" value="1"/>
</dbReference>
<evidence type="ECO:0000313" key="3">
    <source>
        <dbReference type="EMBL" id="MBB5777437.1"/>
    </source>
</evidence>
<gene>
    <name evidence="3" type="ORF">HD596_004193</name>
</gene>
<dbReference type="InterPro" id="IPR018910">
    <property type="entry name" value="LpqB_C"/>
</dbReference>
<evidence type="ECO:0000256" key="1">
    <source>
        <dbReference type="SAM" id="MobiDB-lite"/>
    </source>
</evidence>
<reference evidence="3 4" key="1">
    <citation type="submission" date="2020-08" db="EMBL/GenBank/DDBJ databases">
        <title>Sequencing the genomes of 1000 actinobacteria strains.</title>
        <authorList>
            <person name="Klenk H.-P."/>
        </authorList>
    </citation>
    <scope>NUCLEOTIDE SEQUENCE [LARGE SCALE GENOMIC DNA]</scope>
    <source>
        <strain evidence="3 4">DSM 45507</strain>
    </source>
</reference>
<proteinExistence type="predicted"/>
<comment type="caution">
    <text evidence="3">The sequence shown here is derived from an EMBL/GenBank/DDBJ whole genome shotgun (WGS) entry which is preliminary data.</text>
</comment>
<dbReference type="AlphaFoldDB" id="A0A7W9G540"/>
<name>A0A7W9G540_9ACTN</name>
<feature type="domain" description="GerMN" evidence="2">
    <location>
        <begin position="220"/>
        <end position="310"/>
    </location>
</feature>
<dbReference type="SMART" id="SM00909">
    <property type="entry name" value="Germane"/>
    <property type="match status" value="1"/>
</dbReference>
<feature type="region of interest" description="Disordered" evidence="1">
    <location>
        <begin position="553"/>
        <end position="582"/>
    </location>
</feature>
<feature type="compositionally biased region" description="Polar residues" evidence="1">
    <location>
        <begin position="554"/>
        <end position="567"/>
    </location>
</feature>
<protein>
    <recommendedName>
        <fullName evidence="2">GerMN domain-containing protein</fullName>
    </recommendedName>
</protein>
<dbReference type="InterPro" id="IPR059026">
    <property type="entry name" value="LpqB_N"/>
</dbReference>
<keyword evidence="4" id="KW-1185">Reference proteome</keyword>
<evidence type="ECO:0000259" key="2">
    <source>
        <dbReference type="SMART" id="SM00909"/>
    </source>
</evidence>
<dbReference type="SUPFAM" id="SSF63829">
    <property type="entry name" value="Calcium-dependent phosphotriesterase"/>
    <property type="match status" value="1"/>
</dbReference>
<dbReference type="Proteomes" id="UP000579153">
    <property type="component" value="Unassembled WGS sequence"/>
</dbReference>
<sequence>MTTTRRRGRSRRLGAVIVIAVAVVCAGSGCTVIPVTGPITLNEAGSGDPLSKPFHRMIAFPPDKTWNEEQTIRGLQAAMAAYADDPTVLPRYLTQEARAKWSASGPVTVVDDAYEVVPPTDREETGPVAKITVKGRWVARIKEDDSYAPTAGPWEDSFELVKAEGGGYLVNRLPNGLLLTNSDVTRAYRATNLYYLNGNSPNTLVVDRVRLRLKPTETYAQTILQRLLKSPTSALQGAVTTSFPADTKVESIRSGEDRVVINLSGPLDTLDLSAEDSLRAQIRYSLNKNEIAKGRVIEIQVNGESYSIDRPDSDDDWLDATSDAAYYISKGAVHYMSKDGPAGSVPGPAGQEREGFHGFALSKDGGYVAAQTSTGISVAALTQSGRWQEVIQGTLTAPTWHRDGSLWTYDQTNAALLRYDPLSGKGPQRISAPKLTGLDVTRLRIARDGVRVAVTTGQNTVQIGALTGGAAGMMLGNFQALTSTEEGNKILDVAWEDDEHLLVLVEGQAGQVLNEINVGDGEIVGVPLKEPLASVAAVNDRVLAETKAKKDKTSQIMELSQDRQTWNPKIESGASTPLFPLG</sequence>
<dbReference type="Pfam" id="PF10646">
    <property type="entry name" value="Germane"/>
    <property type="match status" value="1"/>
</dbReference>